<evidence type="ECO:0000313" key="4">
    <source>
        <dbReference type="Proteomes" id="UP001253595"/>
    </source>
</evidence>
<dbReference type="GO" id="GO:0016301">
    <property type="term" value="F:kinase activity"/>
    <property type="evidence" value="ECO:0007669"/>
    <property type="project" value="UniProtKB-KW"/>
</dbReference>
<dbReference type="InterPro" id="IPR010559">
    <property type="entry name" value="Sig_transdc_His_kin_internal"/>
</dbReference>
<keyword evidence="4" id="KW-1185">Reference proteome</keyword>
<dbReference type="EMBL" id="JAVDVX010000002">
    <property type="protein sequence ID" value="MDR7089085.1"/>
    <property type="molecule type" value="Genomic_DNA"/>
</dbReference>
<feature type="domain" description="Signal transduction histidine kinase internal region" evidence="2">
    <location>
        <begin position="170"/>
        <end position="249"/>
    </location>
</feature>
<accession>A0ABU1UV58</accession>
<name>A0ABU1UV58_9GAMM</name>
<keyword evidence="3" id="KW-0418">Kinase</keyword>
<proteinExistence type="predicted"/>
<dbReference type="SUPFAM" id="SSF55874">
    <property type="entry name" value="ATPase domain of HSP90 chaperone/DNA topoisomerase II/histidine kinase"/>
    <property type="match status" value="1"/>
</dbReference>
<gene>
    <name evidence="3" type="ORF">J2X05_001091</name>
</gene>
<organism evidence="3 4">
    <name type="scientific">Cellvibrio fibrivorans</name>
    <dbReference type="NCBI Taxonomy" id="126350"/>
    <lineage>
        <taxon>Bacteria</taxon>
        <taxon>Pseudomonadati</taxon>
        <taxon>Pseudomonadota</taxon>
        <taxon>Gammaproteobacteria</taxon>
        <taxon>Cellvibrionales</taxon>
        <taxon>Cellvibrionaceae</taxon>
        <taxon>Cellvibrio</taxon>
    </lineage>
</organism>
<evidence type="ECO:0000313" key="3">
    <source>
        <dbReference type="EMBL" id="MDR7089085.1"/>
    </source>
</evidence>
<feature type="transmembrane region" description="Helical" evidence="1">
    <location>
        <begin position="80"/>
        <end position="104"/>
    </location>
</feature>
<keyword evidence="3" id="KW-0808">Transferase</keyword>
<sequence length="361" mass="41748">MNFNFFPRNKTFWMYHGSILLIMTLAQTVIILLWREEILFNFVGGLLWLPLFTLATLYYRYLYKNHQWQELNTAKNILVVTSYSLIGGLIVTVIMLGSIIPFFWEDMNKAAAEHKTTASTIITQMLIGNWLQTQLFIGGWIFVYISITTKQRIKEADVTNLKLQNSLKEAQLANLTNQLNPHFLFNTLNNIKFTVRKDPLKSEKMITDLSDILRYSLESSKNEKVQLSDELEIVNRYIAIIKVHMENRLHFESDIPENLYSNFIPPMILQMLIENSIKHGIEKLRYGGKVQLMAEATAHSITFKITNDIPHTEIPTTQSTGIGLRNIEQRLKLLYGNAATISTHGHDQQFIVTLTLPREIR</sequence>
<dbReference type="RefSeq" id="WP_310069708.1">
    <property type="nucleotide sequence ID" value="NZ_JAVDVX010000002.1"/>
</dbReference>
<dbReference type="InterPro" id="IPR036890">
    <property type="entry name" value="HATPase_C_sf"/>
</dbReference>
<comment type="caution">
    <text evidence="3">The sequence shown here is derived from an EMBL/GenBank/DDBJ whole genome shotgun (WGS) entry which is preliminary data.</text>
</comment>
<dbReference type="Gene3D" id="3.30.565.10">
    <property type="entry name" value="Histidine kinase-like ATPase, C-terminal domain"/>
    <property type="match status" value="1"/>
</dbReference>
<dbReference type="InterPro" id="IPR050640">
    <property type="entry name" value="Bact_2-comp_sensor_kinase"/>
</dbReference>
<feature type="transmembrane region" description="Helical" evidence="1">
    <location>
        <begin position="38"/>
        <end position="59"/>
    </location>
</feature>
<reference evidence="3 4" key="1">
    <citation type="submission" date="2023-07" db="EMBL/GenBank/DDBJ databases">
        <title>Sorghum-associated microbial communities from plants grown in Nebraska, USA.</title>
        <authorList>
            <person name="Schachtman D."/>
        </authorList>
    </citation>
    <scope>NUCLEOTIDE SEQUENCE [LARGE SCALE GENOMIC DNA]</scope>
    <source>
        <strain evidence="3 4">BE190</strain>
    </source>
</reference>
<feature type="transmembrane region" description="Helical" evidence="1">
    <location>
        <begin position="124"/>
        <end position="145"/>
    </location>
</feature>
<keyword evidence="1" id="KW-0812">Transmembrane</keyword>
<evidence type="ECO:0000256" key="1">
    <source>
        <dbReference type="SAM" id="Phobius"/>
    </source>
</evidence>
<evidence type="ECO:0000259" key="2">
    <source>
        <dbReference type="Pfam" id="PF06580"/>
    </source>
</evidence>
<keyword evidence="1" id="KW-1133">Transmembrane helix</keyword>
<protein>
    <submittedName>
        <fullName evidence="3">Sensor histidine kinase YesM</fullName>
    </submittedName>
</protein>
<dbReference type="Proteomes" id="UP001253595">
    <property type="component" value="Unassembled WGS sequence"/>
</dbReference>
<dbReference type="Pfam" id="PF06580">
    <property type="entry name" value="His_kinase"/>
    <property type="match status" value="1"/>
</dbReference>
<dbReference type="PANTHER" id="PTHR34220:SF7">
    <property type="entry name" value="SENSOR HISTIDINE KINASE YPDA"/>
    <property type="match status" value="1"/>
</dbReference>
<dbReference type="PANTHER" id="PTHR34220">
    <property type="entry name" value="SENSOR HISTIDINE KINASE YPDA"/>
    <property type="match status" value="1"/>
</dbReference>
<keyword evidence="1" id="KW-0472">Membrane</keyword>
<feature type="transmembrane region" description="Helical" evidence="1">
    <location>
        <begin position="12"/>
        <end position="32"/>
    </location>
</feature>